<dbReference type="GeneTree" id="ENSGT01130000278632"/>
<reference evidence="1" key="3">
    <citation type="submission" date="2025-09" db="UniProtKB">
        <authorList>
            <consortium name="Ensembl"/>
        </authorList>
    </citation>
    <scope>IDENTIFICATION</scope>
</reference>
<accession>A0A8I5N3A7</accession>
<name>A0A8I5N3A7_PAPAN</name>
<dbReference type="OMA" id="QVRWHAP"/>
<organism evidence="1 2">
    <name type="scientific">Papio anubis</name>
    <name type="common">Olive baboon</name>
    <dbReference type="NCBI Taxonomy" id="9555"/>
    <lineage>
        <taxon>Eukaryota</taxon>
        <taxon>Metazoa</taxon>
        <taxon>Chordata</taxon>
        <taxon>Craniata</taxon>
        <taxon>Vertebrata</taxon>
        <taxon>Euteleostomi</taxon>
        <taxon>Mammalia</taxon>
        <taxon>Eutheria</taxon>
        <taxon>Euarchontoglires</taxon>
        <taxon>Primates</taxon>
        <taxon>Haplorrhini</taxon>
        <taxon>Catarrhini</taxon>
        <taxon>Cercopithecidae</taxon>
        <taxon>Cercopithecinae</taxon>
        <taxon>Papio</taxon>
    </lineage>
</organism>
<reference evidence="1" key="2">
    <citation type="submission" date="2025-08" db="UniProtKB">
        <authorList>
            <consortium name="Ensembl"/>
        </authorList>
    </citation>
    <scope>IDENTIFICATION</scope>
</reference>
<keyword evidence="2" id="KW-1185">Reference proteome</keyword>
<dbReference type="Ensembl" id="ENSPANT00000083608.1">
    <property type="protein sequence ID" value="ENSPANP00000050905.1"/>
    <property type="gene ID" value="ENSPANG00000047652.1"/>
</dbReference>
<evidence type="ECO:0000313" key="1">
    <source>
        <dbReference type="Ensembl" id="ENSPANP00000050905.1"/>
    </source>
</evidence>
<protein>
    <submittedName>
        <fullName evidence="1">Uncharacterized protein</fullName>
    </submittedName>
</protein>
<reference evidence="1 2" key="1">
    <citation type="submission" date="2012-03" db="EMBL/GenBank/DDBJ databases">
        <title>Whole Genome Assembly of Papio anubis.</title>
        <authorList>
            <person name="Liu Y.L."/>
            <person name="Abraham K.A."/>
            <person name="Akbar H.A."/>
            <person name="Ali S.A."/>
            <person name="Anosike U.A."/>
            <person name="Aqrawi P.A."/>
            <person name="Arias F.A."/>
            <person name="Attaway T.A."/>
            <person name="Awwad R.A."/>
            <person name="Babu C.B."/>
            <person name="Bandaranaike D.B."/>
            <person name="Battles P.B."/>
            <person name="Bell A.B."/>
            <person name="Beltran B.B."/>
            <person name="Berhane-Mersha D.B."/>
            <person name="Bess C.B."/>
            <person name="Bickham C.B."/>
            <person name="Bolden T.B."/>
            <person name="Carter K.C."/>
            <person name="Chau D.C."/>
            <person name="Chavez A.C."/>
            <person name="Clerc-Blankenburg K.C."/>
            <person name="Coyle M.C."/>
            <person name="Dao M.D."/>
            <person name="Davila M.L.D."/>
            <person name="Davy-Carroll L.D."/>
            <person name="Denson S.D."/>
            <person name="Dinh H.D."/>
            <person name="Fernandez S.F."/>
            <person name="Fernando P.F."/>
            <person name="Forbes L.F."/>
            <person name="Francis C.F."/>
            <person name="Francisco L.F."/>
            <person name="Fu Q.F."/>
            <person name="Garcia-Iii R.G."/>
            <person name="Garrett T.G."/>
            <person name="Gross S.G."/>
            <person name="Gubbala S.G."/>
            <person name="Hirani K.H."/>
            <person name="Hogues M.H."/>
            <person name="Hollins B.H."/>
            <person name="Jackson L.J."/>
            <person name="Javaid M.J."/>
            <person name="Jhangiani S.J."/>
            <person name="Johnson A.J."/>
            <person name="Johnson B.J."/>
            <person name="Jones J.J."/>
            <person name="Joshi V.J."/>
            <person name="Kalu J.K."/>
            <person name="Khan N.K."/>
            <person name="Korchina V.K."/>
            <person name="Kovar C.K."/>
            <person name="Lago L.L."/>
            <person name="Lara F.L."/>
            <person name="Le T.-K.L."/>
            <person name="Lee S.L."/>
            <person name="Legall-Iii F.L."/>
            <person name="Lemon S.L."/>
            <person name="Liu J.L."/>
            <person name="Liu Y.-S.L."/>
            <person name="Liyanage D.L."/>
            <person name="Lopez J.L."/>
            <person name="Lorensuhewa L.L."/>
            <person name="Mata R.M."/>
            <person name="Mathew T.M."/>
            <person name="Mercado C.M."/>
            <person name="Mercado I.M."/>
            <person name="Morales K.M."/>
            <person name="Morgan M.M."/>
            <person name="Munidasa M.M."/>
            <person name="Ngo D.N."/>
            <person name="Nguyen L.N."/>
            <person name="Nguyen T.N."/>
            <person name="Nguyen N.N."/>
            <person name="Obregon M.O."/>
            <person name="Okwuonu G.O."/>
            <person name="Ongeri F.O."/>
            <person name="Onwere C.O."/>
            <person name="Osifeso I.O."/>
            <person name="Parra A.P."/>
            <person name="Patil S.P."/>
            <person name="Perez A.P."/>
            <person name="Perez Y.P."/>
            <person name="Pham C.P."/>
            <person name="Pu L.-L.P."/>
            <person name="Puazo M.P."/>
            <person name="Quiroz J.Q."/>
            <person name="Rouhana J.R."/>
            <person name="Ruiz M.R."/>
            <person name="Ruiz S.-J.R."/>
            <person name="Saada N.S."/>
            <person name="Santibanez J.S."/>
            <person name="Scheel M.S."/>
            <person name="Schneider B.S."/>
            <person name="Simmons D.S."/>
            <person name="Sisson I.S."/>
            <person name="Tang L.-Y.T."/>
            <person name="Thornton R.T."/>
            <person name="Tisius J.T."/>
            <person name="Toledanes G.T."/>
            <person name="Trejos Z.T."/>
            <person name="Usmani K.U."/>
            <person name="Varghese R.V."/>
            <person name="Vattathil S.V."/>
            <person name="Vee V.V."/>
            <person name="Walker D.W."/>
            <person name="Weissenberger G.W."/>
            <person name="White C.W."/>
            <person name="Williams A.W."/>
            <person name="Woodworth J.W."/>
            <person name="Wright R.W."/>
            <person name="Zhu Y.Z."/>
            <person name="Han Y.H."/>
            <person name="Newsham I.N."/>
            <person name="Nazareth L.N."/>
            <person name="Worley K.W."/>
            <person name="Muzny D.M."/>
            <person name="Rogers J.R."/>
            <person name="Gibbs R.G."/>
        </authorList>
    </citation>
    <scope>NUCLEOTIDE SEQUENCE [LARGE SCALE GENOMIC DNA]</scope>
</reference>
<dbReference type="AlphaFoldDB" id="A0A8I5N3A7"/>
<proteinExistence type="predicted"/>
<evidence type="ECO:0000313" key="2">
    <source>
        <dbReference type="Proteomes" id="UP000028761"/>
    </source>
</evidence>
<dbReference type="Proteomes" id="UP000028761">
    <property type="component" value="Chromosome 5"/>
</dbReference>
<sequence length="112" mass="12347">MPVIPGLWEAEVEFGITRSGVQNQPGQQGETPSLLKIQKISQVWWHVPVIPATQEAEAGESLESGRWRLQGAEIMPLHSSLGNRVRLCLRQKTKTKTIPSSPDNVGYCISSV</sequence>